<keyword evidence="2" id="KW-0812">Transmembrane</keyword>
<dbReference type="PANTHER" id="PTHR19372:SF7">
    <property type="entry name" value="SULFITE OXIDASE, MITOCHONDRIAL"/>
    <property type="match status" value="1"/>
</dbReference>
<evidence type="ECO:0000256" key="2">
    <source>
        <dbReference type="SAM" id="Phobius"/>
    </source>
</evidence>
<name>A0ABN1TWH8_9ACTN</name>
<feature type="region of interest" description="Disordered" evidence="1">
    <location>
        <begin position="150"/>
        <end position="195"/>
    </location>
</feature>
<evidence type="ECO:0000313" key="4">
    <source>
        <dbReference type="EMBL" id="GAA1102337.1"/>
    </source>
</evidence>
<dbReference type="SUPFAM" id="SSF81296">
    <property type="entry name" value="E set domains"/>
    <property type="match status" value="1"/>
</dbReference>
<dbReference type="EMBL" id="BAAALG010000008">
    <property type="protein sequence ID" value="GAA1102337.1"/>
    <property type="molecule type" value="Genomic_DNA"/>
</dbReference>
<dbReference type="Gene3D" id="3.90.420.10">
    <property type="entry name" value="Oxidoreductase, molybdopterin-binding domain"/>
    <property type="match status" value="1"/>
</dbReference>
<feature type="transmembrane region" description="Helical" evidence="2">
    <location>
        <begin position="202"/>
        <end position="224"/>
    </location>
</feature>
<comment type="caution">
    <text evidence="4">The sequence shown here is derived from an EMBL/GenBank/DDBJ whole genome shotgun (WGS) entry which is preliminary data.</text>
</comment>
<accession>A0ABN1TWH8</accession>
<organism evidence="4 5">
    <name type="scientific">Nocardioides dubius</name>
    <dbReference type="NCBI Taxonomy" id="317019"/>
    <lineage>
        <taxon>Bacteria</taxon>
        <taxon>Bacillati</taxon>
        <taxon>Actinomycetota</taxon>
        <taxon>Actinomycetes</taxon>
        <taxon>Propionibacteriales</taxon>
        <taxon>Nocardioidaceae</taxon>
        <taxon>Nocardioides</taxon>
    </lineage>
</organism>
<evidence type="ECO:0000313" key="5">
    <source>
        <dbReference type="Proteomes" id="UP001501581"/>
    </source>
</evidence>
<reference evidence="4 5" key="1">
    <citation type="journal article" date="2019" name="Int. J. Syst. Evol. Microbiol.">
        <title>The Global Catalogue of Microorganisms (GCM) 10K type strain sequencing project: providing services to taxonomists for standard genome sequencing and annotation.</title>
        <authorList>
            <consortium name="The Broad Institute Genomics Platform"/>
            <consortium name="The Broad Institute Genome Sequencing Center for Infectious Disease"/>
            <person name="Wu L."/>
            <person name="Ma J."/>
        </authorList>
    </citation>
    <scope>NUCLEOTIDE SEQUENCE [LARGE SCALE GENOMIC DNA]</scope>
    <source>
        <strain evidence="4 5">JCM 13008</strain>
    </source>
</reference>
<evidence type="ECO:0000256" key="1">
    <source>
        <dbReference type="SAM" id="MobiDB-lite"/>
    </source>
</evidence>
<dbReference type="InterPro" id="IPR000572">
    <property type="entry name" value="OxRdtase_Mopterin-bd_dom"/>
</dbReference>
<sequence length="547" mass="57121">MDPSSGSGSRWLWAGFGLLASLAGIAAAHLVAAATTPAASPVLAVGSAVIDRTPTPVKTWAIREFGNADKPILIGSVFAGVLLLAAVAGLLARRRVELGVALVLVLAAVAGYAALARPVATTVDLLPALTAALVGAGVLTYLARLARTGEPRPEAEEVQPGAQEAQAAAEKPSAATSPGDPGDPGGPGPDQEPTAGVRRRSVLGAAAVIGAASALTAAGGEWLARVRTRITDIALPKPASAAPPLPADLANLNPEISALQTPRGEFYRVDINLSLPIVPADDWDLRIDGDVDKPYRLTFDELLAMPLIERDITLTCVSNEVGGRYVGGARWLGVRLGDLLERAGVREGNDQLLSTAEDGFTISTPLEIALKNPDAMVAVGMNGKSLPGEHGFPARLVVPGLYGYVGATKWLRRLTVTTYDSEEAYWTQRGWSIDGPIKASARIDTPRPFADLDAGTVVIGGVAWAQGHGVAQVEVQIDDGPWQRAILGGDVGLDYWRQWYLPWEATSGSHSLSVRTTTQDGEVQTAARATPYPDGSTGIQQIQVKVG</sequence>
<feature type="compositionally biased region" description="Low complexity" evidence="1">
    <location>
        <begin position="158"/>
        <end position="180"/>
    </location>
</feature>
<keyword evidence="2" id="KW-0472">Membrane</keyword>
<gene>
    <name evidence="4" type="ORF">GCM10009668_21050</name>
</gene>
<dbReference type="Proteomes" id="UP001501581">
    <property type="component" value="Unassembled WGS sequence"/>
</dbReference>
<dbReference type="RefSeq" id="WP_343994121.1">
    <property type="nucleotide sequence ID" value="NZ_BAAALG010000008.1"/>
</dbReference>
<feature type="transmembrane region" description="Helical" evidence="2">
    <location>
        <begin position="72"/>
        <end position="91"/>
    </location>
</feature>
<keyword evidence="2" id="KW-1133">Transmembrane helix</keyword>
<protein>
    <submittedName>
        <fullName evidence="4">Sulfite oxidase</fullName>
    </submittedName>
</protein>
<evidence type="ECO:0000259" key="3">
    <source>
        <dbReference type="Pfam" id="PF00174"/>
    </source>
</evidence>
<dbReference type="InterPro" id="IPR036374">
    <property type="entry name" value="OxRdtase_Mopterin-bd_sf"/>
</dbReference>
<dbReference type="Pfam" id="PF00174">
    <property type="entry name" value="Oxidored_molyb"/>
    <property type="match status" value="1"/>
</dbReference>
<dbReference type="PANTHER" id="PTHR19372">
    <property type="entry name" value="SULFITE REDUCTASE"/>
    <property type="match status" value="1"/>
</dbReference>
<feature type="domain" description="Oxidoreductase molybdopterin-binding" evidence="3">
    <location>
        <begin position="275"/>
        <end position="423"/>
    </location>
</feature>
<dbReference type="Gene3D" id="2.60.40.650">
    <property type="match status" value="1"/>
</dbReference>
<dbReference type="InterPro" id="IPR014756">
    <property type="entry name" value="Ig_E-set"/>
</dbReference>
<dbReference type="SUPFAM" id="SSF56524">
    <property type="entry name" value="Oxidoreductase molybdopterin-binding domain"/>
    <property type="match status" value="1"/>
</dbReference>
<feature type="transmembrane region" description="Helical" evidence="2">
    <location>
        <begin position="98"/>
        <end position="119"/>
    </location>
</feature>
<keyword evidence="5" id="KW-1185">Reference proteome</keyword>
<proteinExistence type="predicted"/>
<feature type="transmembrane region" description="Helical" evidence="2">
    <location>
        <begin position="125"/>
        <end position="143"/>
    </location>
</feature>